<evidence type="ECO:0000313" key="5">
    <source>
        <dbReference type="EMBL" id="KAK9879656.1"/>
    </source>
</evidence>
<keyword evidence="3" id="KW-0649">Protein kinase inhibitor</keyword>
<proteinExistence type="inferred from homology"/>
<evidence type="ECO:0000256" key="2">
    <source>
        <dbReference type="ARBA" id="ARBA00006393"/>
    </source>
</evidence>
<evidence type="ECO:0000256" key="1">
    <source>
        <dbReference type="ARBA" id="ARBA00002844"/>
    </source>
</evidence>
<dbReference type="Pfam" id="PF02827">
    <property type="entry name" value="PKI"/>
    <property type="match status" value="1"/>
</dbReference>
<gene>
    <name evidence="5" type="ORF">WA026_006721</name>
</gene>
<dbReference type="EMBL" id="JARQZJ010000062">
    <property type="protein sequence ID" value="KAK9879656.1"/>
    <property type="molecule type" value="Genomic_DNA"/>
</dbReference>
<feature type="compositionally biased region" description="Polar residues" evidence="4">
    <location>
        <begin position="45"/>
        <end position="59"/>
    </location>
</feature>
<dbReference type="PANTHER" id="PTHR15416">
    <property type="entry name" value="CAMP-DEPENDENT PROTEIN KINASE INHIBITOR/PKI"/>
    <property type="match status" value="1"/>
</dbReference>
<comment type="similarity">
    <text evidence="2">Belongs to the PKI family.</text>
</comment>
<comment type="caution">
    <text evidence="5">The sequence shown here is derived from an EMBL/GenBank/DDBJ whole genome shotgun (WGS) entry which is preliminary data.</text>
</comment>
<reference evidence="5 6" key="1">
    <citation type="submission" date="2023-03" db="EMBL/GenBank/DDBJ databases">
        <title>Genome insight into feeding habits of ladybird beetles.</title>
        <authorList>
            <person name="Li H.-S."/>
            <person name="Huang Y.-H."/>
            <person name="Pang H."/>
        </authorList>
    </citation>
    <scope>NUCLEOTIDE SEQUENCE [LARGE SCALE GENOMIC DNA]</scope>
    <source>
        <strain evidence="5">SYSU_2023b</strain>
        <tissue evidence="5">Whole body</tissue>
    </source>
</reference>
<dbReference type="AlphaFoldDB" id="A0AAW1U7P8"/>
<evidence type="ECO:0000256" key="3">
    <source>
        <dbReference type="ARBA" id="ARBA00023013"/>
    </source>
</evidence>
<feature type="region of interest" description="Disordered" evidence="4">
    <location>
        <begin position="23"/>
        <end position="124"/>
    </location>
</feature>
<name>A0AAW1U7P8_9CUCU</name>
<dbReference type="Proteomes" id="UP001431783">
    <property type="component" value="Unassembled WGS sequence"/>
</dbReference>
<keyword evidence="6" id="KW-1185">Reference proteome</keyword>
<organism evidence="5 6">
    <name type="scientific">Henosepilachna vigintioctopunctata</name>
    <dbReference type="NCBI Taxonomy" id="420089"/>
    <lineage>
        <taxon>Eukaryota</taxon>
        <taxon>Metazoa</taxon>
        <taxon>Ecdysozoa</taxon>
        <taxon>Arthropoda</taxon>
        <taxon>Hexapoda</taxon>
        <taxon>Insecta</taxon>
        <taxon>Pterygota</taxon>
        <taxon>Neoptera</taxon>
        <taxon>Endopterygota</taxon>
        <taxon>Coleoptera</taxon>
        <taxon>Polyphaga</taxon>
        <taxon>Cucujiformia</taxon>
        <taxon>Coccinelloidea</taxon>
        <taxon>Coccinellidae</taxon>
        <taxon>Epilachninae</taxon>
        <taxon>Epilachnini</taxon>
        <taxon>Henosepilachna</taxon>
    </lineage>
</organism>
<accession>A0AAW1U7P8</accession>
<comment type="function">
    <text evidence="1">Extremely potent competitive inhibitor of cAMP-dependent protein kinase activity, this protein interacts with the catalytic subunit of the enzyme after the cAMP-induced dissociation of its regulatory chains.</text>
</comment>
<evidence type="ECO:0000313" key="6">
    <source>
        <dbReference type="Proteomes" id="UP001431783"/>
    </source>
</evidence>
<dbReference type="InterPro" id="IPR004171">
    <property type="entry name" value="cAMP_dep_PKI"/>
</dbReference>
<evidence type="ECO:0008006" key="7">
    <source>
        <dbReference type="Google" id="ProtNLM"/>
    </source>
</evidence>
<evidence type="ECO:0000256" key="4">
    <source>
        <dbReference type="SAM" id="MobiDB-lite"/>
    </source>
</evidence>
<sequence length="124" mass="13801">MPKRAIKRLNSMCTIKRTIRKNKKNITKTSVRKMLAMTDPPKPEQPSSSTDALPAQSNHNIDDFLSTGRTGRRNALPDILNDHSLVTSSELPSQLEALTTEDKDNTNDPNKPSTSTSEEPESNR</sequence>
<dbReference type="GO" id="GO:0004862">
    <property type="term" value="F:cAMP-dependent protein kinase inhibitor activity"/>
    <property type="evidence" value="ECO:0007669"/>
    <property type="project" value="InterPro"/>
</dbReference>
<protein>
    <recommendedName>
        <fullName evidence="7">cAMP-dependent protein kinase inhibitor</fullName>
    </recommendedName>
</protein>